<name>A0ABQ5N708_9CLOT</name>
<dbReference type="EMBL" id="BRXR01000001">
    <property type="protein sequence ID" value="GLC30805.1"/>
    <property type="molecule type" value="Genomic_DNA"/>
</dbReference>
<evidence type="ECO:0000313" key="3">
    <source>
        <dbReference type="Proteomes" id="UP001208567"/>
    </source>
</evidence>
<dbReference type="Pfam" id="PF07872">
    <property type="entry name" value="DUF1659"/>
    <property type="match status" value="1"/>
</dbReference>
<gene>
    <name evidence="2" type="ORF">bsdE14_22150</name>
</gene>
<organism evidence="2 3">
    <name type="scientific">Clostridium omnivorum</name>
    <dbReference type="NCBI Taxonomy" id="1604902"/>
    <lineage>
        <taxon>Bacteria</taxon>
        <taxon>Bacillati</taxon>
        <taxon>Bacillota</taxon>
        <taxon>Clostridia</taxon>
        <taxon>Eubacteriales</taxon>
        <taxon>Clostridiaceae</taxon>
        <taxon>Clostridium</taxon>
    </lineage>
</organism>
<proteinExistence type="predicted"/>
<reference evidence="2 3" key="1">
    <citation type="journal article" date="2024" name="Int. J. Syst. Evol. Microbiol.">
        <title>Clostridium omnivorum sp. nov., isolated from anoxic soil under the treatment of reductive soil disinfestation.</title>
        <authorList>
            <person name="Ueki A."/>
            <person name="Tonouchi A."/>
            <person name="Kaku N."/>
            <person name="Honma S."/>
            <person name="Ueki K."/>
        </authorList>
    </citation>
    <scope>NUCLEOTIDE SEQUENCE [LARGE SCALE GENOMIC DNA]</scope>
    <source>
        <strain evidence="2 3">E14</strain>
    </source>
</reference>
<comment type="caution">
    <text evidence="2">The sequence shown here is derived from an EMBL/GenBank/DDBJ whole genome shotgun (WGS) entry which is preliminary data.</text>
</comment>
<dbReference type="RefSeq" id="WP_264850085.1">
    <property type="nucleotide sequence ID" value="NZ_BRXR01000001.1"/>
</dbReference>
<evidence type="ECO:0000259" key="1">
    <source>
        <dbReference type="Pfam" id="PF07872"/>
    </source>
</evidence>
<dbReference type="Proteomes" id="UP001208567">
    <property type="component" value="Unassembled WGS sequence"/>
</dbReference>
<evidence type="ECO:0000313" key="2">
    <source>
        <dbReference type="EMBL" id="GLC30805.1"/>
    </source>
</evidence>
<sequence>MAAKSTKVLSSVVLKIKTGINAKGENILKTVRYSKVKVTASDEDVLAVGTAIGTLLAYPLQEVVREDQNIIINE</sequence>
<feature type="domain" description="DUF1659" evidence="1">
    <location>
        <begin position="3"/>
        <end position="73"/>
    </location>
</feature>
<accession>A0ABQ5N708</accession>
<dbReference type="InterPro" id="IPR012454">
    <property type="entry name" value="DUF1659"/>
</dbReference>
<protein>
    <recommendedName>
        <fullName evidence="1">DUF1659 domain-containing protein</fullName>
    </recommendedName>
</protein>
<keyword evidence="3" id="KW-1185">Reference proteome</keyword>